<gene>
    <name evidence="1" type="ORF">SPHINGO391_210034</name>
</gene>
<name>A0A5E7XXS6_9SPHN</name>
<evidence type="ECO:0000313" key="1">
    <source>
        <dbReference type="EMBL" id="VVS98040.1"/>
    </source>
</evidence>
<dbReference type="Proteomes" id="UP000326857">
    <property type="component" value="Unassembled WGS sequence"/>
</dbReference>
<organism evidence="1 2">
    <name type="scientific">Sphingomonas aurantiaca</name>
    <dbReference type="NCBI Taxonomy" id="185949"/>
    <lineage>
        <taxon>Bacteria</taxon>
        <taxon>Pseudomonadati</taxon>
        <taxon>Pseudomonadota</taxon>
        <taxon>Alphaproteobacteria</taxon>
        <taxon>Sphingomonadales</taxon>
        <taxon>Sphingomonadaceae</taxon>
        <taxon>Sphingomonas</taxon>
    </lineage>
</organism>
<reference evidence="1 2" key="1">
    <citation type="submission" date="2019-09" db="EMBL/GenBank/DDBJ databases">
        <authorList>
            <person name="Dittami M. S."/>
        </authorList>
    </citation>
    <scope>NUCLEOTIDE SEQUENCE [LARGE SCALE GENOMIC DNA]</scope>
    <source>
        <strain evidence="1">SPHINGO391</strain>
    </source>
</reference>
<dbReference type="AlphaFoldDB" id="A0A5E7XXS6"/>
<protein>
    <submittedName>
        <fullName evidence="1">Uncharacterized protein</fullName>
    </submittedName>
</protein>
<proteinExistence type="predicted"/>
<sequence>MPSEPKRGDADRARVGIAAVLSAGTRAMGMGAVALVRIAPAIDKLETPGHLLRTRRSPASEWLLAVVGRLTSLDEFVGRVSYSWRAAVRLPDHAALSKPLSGGREAPGGSVPHRFAFLK</sequence>
<accession>A0A5E7XXS6</accession>
<dbReference type="EMBL" id="CABVLI010000014">
    <property type="protein sequence ID" value="VVS98040.1"/>
    <property type="molecule type" value="Genomic_DNA"/>
</dbReference>
<evidence type="ECO:0000313" key="2">
    <source>
        <dbReference type="Proteomes" id="UP000326857"/>
    </source>
</evidence>